<dbReference type="InterPro" id="IPR001711">
    <property type="entry name" value="PLipase_C_Pinositol-sp_Y"/>
</dbReference>
<keyword evidence="2" id="KW-0723">Serine/threonine-protein kinase</keyword>
<comment type="catalytic activity">
    <reaction evidence="7">
        <text>L-threonyl-[protein] + ATP = O-phospho-L-threonyl-[protein] + ADP + H(+)</text>
        <dbReference type="Rhea" id="RHEA:46608"/>
        <dbReference type="Rhea" id="RHEA-COMP:11060"/>
        <dbReference type="Rhea" id="RHEA-COMP:11605"/>
        <dbReference type="ChEBI" id="CHEBI:15378"/>
        <dbReference type="ChEBI" id="CHEBI:30013"/>
        <dbReference type="ChEBI" id="CHEBI:30616"/>
        <dbReference type="ChEBI" id="CHEBI:61977"/>
        <dbReference type="ChEBI" id="CHEBI:456216"/>
        <dbReference type="EC" id="2.7.11.1"/>
    </reaction>
</comment>
<evidence type="ECO:0000256" key="9">
    <source>
        <dbReference type="SAM" id="MobiDB-lite"/>
    </source>
</evidence>
<dbReference type="Proteomes" id="UP000023152">
    <property type="component" value="Unassembled WGS sequence"/>
</dbReference>
<proteinExistence type="predicted"/>
<dbReference type="GO" id="GO:0004674">
    <property type="term" value="F:protein serine/threonine kinase activity"/>
    <property type="evidence" value="ECO:0007669"/>
    <property type="project" value="UniProtKB-KW"/>
</dbReference>
<reference evidence="12 13" key="1">
    <citation type="journal article" date="2013" name="Curr. Biol.">
        <title>The Genome of the Foraminiferan Reticulomyxa filosa.</title>
        <authorList>
            <person name="Glockner G."/>
            <person name="Hulsmann N."/>
            <person name="Schleicher M."/>
            <person name="Noegel A.A."/>
            <person name="Eichinger L."/>
            <person name="Gallinger C."/>
            <person name="Pawlowski J."/>
            <person name="Sierra R."/>
            <person name="Euteneuer U."/>
            <person name="Pillet L."/>
            <person name="Moustafa A."/>
            <person name="Platzer M."/>
            <person name="Groth M."/>
            <person name="Szafranski K."/>
            <person name="Schliwa M."/>
        </authorList>
    </citation>
    <scope>NUCLEOTIDE SEQUENCE [LARGE SCALE GENOMIC DNA]</scope>
</reference>
<dbReference type="GO" id="GO:0004435">
    <property type="term" value="F:phosphatidylinositol-4,5-bisphosphate phospholipase C activity"/>
    <property type="evidence" value="ECO:0007669"/>
    <property type="project" value="InterPro"/>
</dbReference>
<evidence type="ECO:0000256" key="8">
    <source>
        <dbReference type="ARBA" id="ARBA00048679"/>
    </source>
</evidence>
<evidence type="ECO:0000256" key="1">
    <source>
        <dbReference type="ARBA" id="ARBA00012513"/>
    </source>
</evidence>
<dbReference type="GO" id="GO:0005524">
    <property type="term" value="F:ATP binding"/>
    <property type="evidence" value="ECO:0007669"/>
    <property type="project" value="UniProtKB-KW"/>
</dbReference>
<dbReference type="OrthoDB" id="248923at2759"/>
<evidence type="ECO:0000313" key="13">
    <source>
        <dbReference type="Proteomes" id="UP000023152"/>
    </source>
</evidence>
<evidence type="ECO:0000256" key="4">
    <source>
        <dbReference type="ARBA" id="ARBA00022741"/>
    </source>
</evidence>
<dbReference type="SUPFAM" id="SSF56112">
    <property type="entry name" value="Protein kinase-like (PK-like)"/>
    <property type="match status" value="1"/>
</dbReference>
<keyword evidence="10" id="KW-0472">Membrane</keyword>
<feature type="compositionally biased region" description="Basic and acidic residues" evidence="9">
    <location>
        <begin position="561"/>
        <end position="585"/>
    </location>
</feature>
<dbReference type="PANTHER" id="PTHR44899">
    <property type="entry name" value="CAMK FAMILY PROTEIN KINASE"/>
    <property type="match status" value="1"/>
</dbReference>
<organism evidence="12 13">
    <name type="scientific">Reticulomyxa filosa</name>
    <dbReference type="NCBI Taxonomy" id="46433"/>
    <lineage>
        <taxon>Eukaryota</taxon>
        <taxon>Sar</taxon>
        <taxon>Rhizaria</taxon>
        <taxon>Retaria</taxon>
        <taxon>Foraminifera</taxon>
        <taxon>Monothalamids</taxon>
        <taxon>Reticulomyxidae</taxon>
        <taxon>Reticulomyxa</taxon>
    </lineage>
</organism>
<dbReference type="InterPro" id="IPR011009">
    <property type="entry name" value="Kinase-like_dom_sf"/>
</dbReference>
<keyword evidence="5" id="KW-0418">Kinase</keyword>
<feature type="domain" description="PI-PLC Y-box" evidence="11">
    <location>
        <begin position="79"/>
        <end position="185"/>
    </location>
</feature>
<dbReference type="EC" id="2.7.11.1" evidence="1"/>
<keyword evidence="6" id="KW-0067">ATP-binding</keyword>
<evidence type="ECO:0000256" key="2">
    <source>
        <dbReference type="ARBA" id="ARBA00022527"/>
    </source>
</evidence>
<keyword evidence="3" id="KW-0808">Transferase</keyword>
<protein>
    <recommendedName>
        <fullName evidence="1">non-specific serine/threonine protein kinase</fullName>
        <ecNumber evidence="1">2.7.11.1</ecNumber>
    </recommendedName>
</protein>
<dbReference type="EMBL" id="ASPP01018965">
    <property type="protein sequence ID" value="ETO15608.1"/>
    <property type="molecule type" value="Genomic_DNA"/>
</dbReference>
<accession>X6MNM9</accession>
<keyword evidence="4" id="KW-0547">Nucleotide-binding</keyword>
<dbReference type="GO" id="GO:0006629">
    <property type="term" value="P:lipid metabolic process"/>
    <property type="evidence" value="ECO:0007669"/>
    <property type="project" value="InterPro"/>
</dbReference>
<dbReference type="GO" id="GO:0035556">
    <property type="term" value="P:intracellular signal transduction"/>
    <property type="evidence" value="ECO:0007669"/>
    <property type="project" value="InterPro"/>
</dbReference>
<feature type="compositionally biased region" description="Polar residues" evidence="9">
    <location>
        <begin position="743"/>
        <end position="755"/>
    </location>
</feature>
<dbReference type="InterPro" id="IPR051131">
    <property type="entry name" value="NEK_Ser/Thr_kinase_NIMA"/>
</dbReference>
<comment type="caution">
    <text evidence="12">The sequence shown here is derived from an EMBL/GenBank/DDBJ whole genome shotgun (WGS) entry which is preliminary data.</text>
</comment>
<evidence type="ECO:0000313" key="12">
    <source>
        <dbReference type="EMBL" id="ETO15608.1"/>
    </source>
</evidence>
<evidence type="ECO:0000256" key="6">
    <source>
        <dbReference type="ARBA" id="ARBA00022840"/>
    </source>
</evidence>
<sequence length="1000" mass="117973">MFKEKKKSQRNISTFTQHFNSSIFNAQYRYIACCVWAFVQCERGINTSVKRYEQRWQEEETAIIKRNKTTTKYILMWILSTFVHFIYSIFFVFEKRKKRIFFPACLMEKVFIFFGLEIRRFWHFKSFNRVKQVCTNNDWNSLLYESQKYLKEIHMILNLMLNIYSKKILFSKINYHTLYIWSLGCVLYEILTFRHAFDTNNIGLLVQKIVKGQFEPISTSTYSSEILALIDLFLNVEPTNRPLLNDILVKTENFKTSIRDYCNGRTNLKKNLESQIRTELHMDWIFDKMEELSVTYLQKKQSRKKENAIGNPDISMLDKFVQKEYQLNLELDMELLKLRQERRFRQLENEKRLSKCLKNREKELASNIIDENQSHSQKRACAIKKHDANQHDNKQIMVIRAGDKQLQKYDPTKKDSNIKKDGGYVCRVHRQSDSFLNSNSHGKKKVELNRDNNYPLSVAPKAPAEVAPRYHRLYIPKKKQNIHEQLNCLDGQVAYFFFHICRCFRINKSKKKEYDMLKQFKQLRERIQQRLNELEKKHALKSQEKNTNIRGRAQSAHSSPVRRETVLTHDKGDDLDLEKGNERKSSKQTPVRLKDDRFSQKQTESPVKLIEVEKFTEKKSSDLNQKISLQPNQLAQQRGNQFVTPTQIKITSSNQQNEQFVTSNNILAENHGATPHLPITEESVLVHKDSRTEGEEDISENNLVEMEMENLHKTLMEYRKQMQDFKKKLKELAGQKCQHTDASRNTNASDNSQNSESKKPQDSELDIESMLLQQEKQMSMNCNEGENNSENNVVINNTNQYKLKNQKERDEISHLCIKHTDVIEETSCESSDGTLAEKLALRAEHIKKLIFDCKKSTITKIQCNMGLKEFEAIYDLVKNMSFNENQERSLEIQNKIKSICEGKQLPDEQIKKLRSYIVELLLIEINCSNFVDKKFEIYFRLQDTCITDAGKLFSEAQLYKRVKHNGMLSNEFHFKENRNLSVKINNLVDILKYLDSCWFL</sequence>
<evidence type="ECO:0000256" key="7">
    <source>
        <dbReference type="ARBA" id="ARBA00047899"/>
    </source>
</evidence>
<dbReference type="AlphaFoldDB" id="X6MNM9"/>
<comment type="catalytic activity">
    <reaction evidence="8">
        <text>L-seryl-[protein] + ATP = O-phospho-L-seryl-[protein] + ADP + H(+)</text>
        <dbReference type="Rhea" id="RHEA:17989"/>
        <dbReference type="Rhea" id="RHEA-COMP:9863"/>
        <dbReference type="Rhea" id="RHEA-COMP:11604"/>
        <dbReference type="ChEBI" id="CHEBI:15378"/>
        <dbReference type="ChEBI" id="CHEBI:29999"/>
        <dbReference type="ChEBI" id="CHEBI:30616"/>
        <dbReference type="ChEBI" id="CHEBI:83421"/>
        <dbReference type="ChEBI" id="CHEBI:456216"/>
        <dbReference type="EC" id="2.7.11.1"/>
    </reaction>
</comment>
<dbReference type="Gene3D" id="1.10.510.10">
    <property type="entry name" value="Transferase(Phosphotransferase) domain 1"/>
    <property type="match status" value="1"/>
</dbReference>
<dbReference type="PROSITE" id="PS50008">
    <property type="entry name" value="PIPLC_Y_DOMAIN"/>
    <property type="match status" value="1"/>
</dbReference>
<feature type="region of interest" description="Disordered" evidence="9">
    <location>
        <begin position="732"/>
        <end position="765"/>
    </location>
</feature>
<name>X6MNM9_RETFI</name>
<feature type="region of interest" description="Disordered" evidence="9">
    <location>
        <begin position="539"/>
        <end position="603"/>
    </location>
</feature>
<gene>
    <name evidence="12" type="ORF">RFI_21756</name>
</gene>
<keyword evidence="10" id="KW-1133">Transmembrane helix</keyword>
<dbReference type="PANTHER" id="PTHR44899:SF3">
    <property type="entry name" value="SERINE_THREONINE-PROTEIN KINASE NEK1"/>
    <property type="match status" value="1"/>
</dbReference>
<evidence type="ECO:0000256" key="5">
    <source>
        <dbReference type="ARBA" id="ARBA00022777"/>
    </source>
</evidence>
<evidence type="ECO:0000256" key="3">
    <source>
        <dbReference type="ARBA" id="ARBA00022679"/>
    </source>
</evidence>
<evidence type="ECO:0000256" key="10">
    <source>
        <dbReference type="SAM" id="Phobius"/>
    </source>
</evidence>
<feature type="transmembrane region" description="Helical" evidence="10">
    <location>
        <begin position="73"/>
        <end position="93"/>
    </location>
</feature>
<keyword evidence="13" id="KW-1185">Reference proteome</keyword>
<feature type="compositionally biased region" description="Basic and acidic residues" evidence="9">
    <location>
        <begin position="732"/>
        <end position="742"/>
    </location>
</feature>
<keyword evidence="10" id="KW-0812">Transmembrane</keyword>
<evidence type="ECO:0000259" key="11">
    <source>
        <dbReference type="PROSITE" id="PS50008"/>
    </source>
</evidence>